<keyword evidence="6" id="KW-1185">Reference proteome</keyword>
<evidence type="ECO:0000256" key="3">
    <source>
        <dbReference type="SAM" id="MobiDB-lite"/>
    </source>
</evidence>
<gene>
    <name evidence="5" type="ORF">F4827_004312</name>
</gene>
<sequence length="391" mass="41990">MTESNPIGERLRSLVNTVQRNERALQRFQQIELRLIEAEDFAAFLDILTGELVQVFDLGAATLWLDDGARLAAELHAAVAQSAAASGRLRWGRTEGLDLPGTAPQLGPVALFSAPARAALLGATPESASAAILPLRHRSGLLGYLSLVSESGERFAEGMATDLLARFAGFVSAGLVNVAQREQLKHLGMTDSLTGLPNRRYFEMRLEEELQRAARQAVSVACLFMDLDHFKQVNDTHGHAVGDRALAAVGACIRSAVRLGETVARFGGEEFVAVLQGDRANAHVVAERVRRAVEALVVRDNEGGEVPVTLSIGVAVTPGTTADKGAAARALIEAADGALYCAKRAGRNRIVFAQHEEYEEHEGHEGHEEREACEQDEIIAAALPDETTPQP</sequence>
<feature type="region of interest" description="Disordered" evidence="3">
    <location>
        <begin position="358"/>
        <end position="391"/>
    </location>
</feature>
<dbReference type="SUPFAM" id="SSF55781">
    <property type="entry name" value="GAF domain-like"/>
    <property type="match status" value="1"/>
</dbReference>
<dbReference type="GO" id="GO:1902201">
    <property type="term" value="P:negative regulation of bacterial-type flagellum-dependent cell motility"/>
    <property type="evidence" value="ECO:0007669"/>
    <property type="project" value="TreeGrafter"/>
</dbReference>
<dbReference type="InterPro" id="IPR050469">
    <property type="entry name" value="Diguanylate_Cyclase"/>
</dbReference>
<dbReference type="GO" id="GO:0043709">
    <property type="term" value="P:cell adhesion involved in single-species biofilm formation"/>
    <property type="evidence" value="ECO:0007669"/>
    <property type="project" value="TreeGrafter"/>
</dbReference>
<dbReference type="InterPro" id="IPR029787">
    <property type="entry name" value="Nucleotide_cyclase"/>
</dbReference>
<evidence type="ECO:0000259" key="4">
    <source>
        <dbReference type="PROSITE" id="PS50887"/>
    </source>
</evidence>
<dbReference type="GO" id="GO:0052621">
    <property type="term" value="F:diguanylate cyclase activity"/>
    <property type="evidence" value="ECO:0007669"/>
    <property type="project" value="UniProtKB-EC"/>
</dbReference>
<dbReference type="GO" id="GO:0005886">
    <property type="term" value="C:plasma membrane"/>
    <property type="evidence" value="ECO:0007669"/>
    <property type="project" value="TreeGrafter"/>
</dbReference>
<accession>A0A7W9TZW7</accession>
<proteinExistence type="predicted"/>
<feature type="domain" description="GGDEF" evidence="4">
    <location>
        <begin position="218"/>
        <end position="355"/>
    </location>
</feature>
<reference evidence="5 6" key="1">
    <citation type="submission" date="2020-08" db="EMBL/GenBank/DDBJ databases">
        <title>Above-ground endophytic microbial communities from plants in different locations in the United States.</title>
        <authorList>
            <person name="Frank C."/>
        </authorList>
    </citation>
    <scope>NUCLEOTIDE SEQUENCE [LARGE SCALE GENOMIC DNA]</scope>
    <source>
        <strain evidence="5 6">WP4_2_2</strain>
    </source>
</reference>
<dbReference type="PANTHER" id="PTHR45138">
    <property type="entry name" value="REGULATORY COMPONENTS OF SENSORY TRANSDUCTION SYSTEM"/>
    <property type="match status" value="1"/>
</dbReference>
<dbReference type="SMART" id="SM00267">
    <property type="entry name" value="GGDEF"/>
    <property type="match status" value="1"/>
</dbReference>
<dbReference type="Pfam" id="PF00990">
    <property type="entry name" value="GGDEF"/>
    <property type="match status" value="1"/>
</dbReference>
<comment type="caution">
    <text evidence="5">The sequence shown here is derived from an EMBL/GenBank/DDBJ whole genome shotgun (WGS) entry which is preliminary data.</text>
</comment>
<evidence type="ECO:0000256" key="2">
    <source>
        <dbReference type="ARBA" id="ARBA00034247"/>
    </source>
</evidence>
<dbReference type="Gene3D" id="3.30.450.40">
    <property type="match status" value="1"/>
</dbReference>
<feature type="compositionally biased region" description="Basic and acidic residues" evidence="3">
    <location>
        <begin position="358"/>
        <end position="373"/>
    </location>
</feature>
<dbReference type="EC" id="2.7.7.65" evidence="1"/>
<evidence type="ECO:0000313" key="5">
    <source>
        <dbReference type="EMBL" id="MBB6104453.1"/>
    </source>
</evidence>
<dbReference type="Proteomes" id="UP000571554">
    <property type="component" value="Unassembled WGS sequence"/>
</dbReference>
<dbReference type="AlphaFoldDB" id="A0A7W9TZW7"/>
<evidence type="ECO:0000313" key="6">
    <source>
        <dbReference type="Proteomes" id="UP000571554"/>
    </source>
</evidence>
<dbReference type="SUPFAM" id="SSF55073">
    <property type="entry name" value="Nucleotide cyclase"/>
    <property type="match status" value="1"/>
</dbReference>
<comment type="catalytic activity">
    <reaction evidence="2">
        <text>2 GTP = 3',3'-c-di-GMP + 2 diphosphate</text>
        <dbReference type="Rhea" id="RHEA:24898"/>
        <dbReference type="ChEBI" id="CHEBI:33019"/>
        <dbReference type="ChEBI" id="CHEBI:37565"/>
        <dbReference type="ChEBI" id="CHEBI:58805"/>
        <dbReference type="EC" id="2.7.7.65"/>
    </reaction>
</comment>
<dbReference type="FunFam" id="3.30.70.270:FF:000001">
    <property type="entry name" value="Diguanylate cyclase domain protein"/>
    <property type="match status" value="1"/>
</dbReference>
<dbReference type="CDD" id="cd01949">
    <property type="entry name" value="GGDEF"/>
    <property type="match status" value="1"/>
</dbReference>
<organism evidence="5 6">
    <name type="scientific">Paraburkholderia bannensis</name>
    <dbReference type="NCBI Taxonomy" id="765414"/>
    <lineage>
        <taxon>Bacteria</taxon>
        <taxon>Pseudomonadati</taxon>
        <taxon>Pseudomonadota</taxon>
        <taxon>Betaproteobacteria</taxon>
        <taxon>Burkholderiales</taxon>
        <taxon>Burkholderiaceae</taxon>
        <taxon>Paraburkholderia</taxon>
    </lineage>
</organism>
<dbReference type="InterPro" id="IPR043128">
    <property type="entry name" value="Rev_trsase/Diguanyl_cyclase"/>
</dbReference>
<dbReference type="EMBL" id="JACHBW010000012">
    <property type="protein sequence ID" value="MBB6104453.1"/>
    <property type="molecule type" value="Genomic_DNA"/>
</dbReference>
<evidence type="ECO:0000256" key="1">
    <source>
        <dbReference type="ARBA" id="ARBA00012528"/>
    </source>
</evidence>
<dbReference type="Gene3D" id="3.30.70.270">
    <property type="match status" value="1"/>
</dbReference>
<dbReference type="InterPro" id="IPR029016">
    <property type="entry name" value="GAF-like_dom_sf"/>
</dbReference>
<dbReference type="PANTHER" id="PTHR45138:SF9">
    <property type="entry name" value="DIGUANYLATE CYCLASE DGCM-RELATED"/>
    <property type="match status" value="1"/>
</dbReference>
<dbReference type="InterPro" id="IPR000160">
    <property type="entry name" value="GGDEF_dom"/>
</dbReference>
<dbReference type="RefSeq" id="WP_183726709.1">
    <property type="nucleotide sequence ID" value="NZ_JACHBW010000012.1"/>
</dbReference>
<protein>
    <recommendedName>
        <fullName evidence="1">diguanylate cyclase</fullName>
        <ecNumber evidence="1">2.7.7.65</ecNumber>
    </recommendedName>
</protein>
<dbReference type="NCBIfam" id="TIGR00254">
    <property type="entry name" value="GGDEF"/>
    <property type="match status" value="1"/>
</dbReference>
<name>A0A7W9TZW7_9BURK</name>
<dbReference type="PROSITE" id="PS50887">
    <property type="entry name" value="GGDEF"/>
    <property type="match status" value="1"/>
</dbReference>